<protein>
    <recommendedName>
        <fullName evidence="3 6">Ornithine carbamoyltransferase</fullName>
        <ecNumber evidence="3 6">2.1.3.3</ecNumber>
    </recommendedName>
</protein>
<name>A0A6H1Q227_9PROT</name>
<evidence type="ECO:0000256" key="2">
    <source>
        <dbReference type="ARBA" id="ARBA00007805"/>
    </source>
</evidence>
<organism evidence="10 11">
    <name type="scientific">Candidatus Pelagibacter giovannonii</name>
    <dbReference type="NCBI Taxonomy" id="2563896"/>
    <lineage>
        <taxon>Bacteria</taxon>
        <taxon>Pseudomonadati</taxon>
        <taxon>Pseudomonadota</taxon>
        <taxon>Alphaproteobacteria</taxon>
        <taxon>Candidatus Pelagibacterales</taxon>
        <taxon>Candidatus Pelagibacteraceae</taxon>
        <taxon>Candidatus Pelagibacter</taxon>
    </lineage>
</organism>
<evidence type="ECO:0000259" key="9">
    <source>
        <dbReference type="Pfam" id="PF02729"/>
    </source>
</evidence>
<dbReference type="PANTHER" id="PTHR45753:SF3">
    <property type="entry name" value="ORNITHINE TRANSCARBAMYLASE, MITOCHONDRIAL"/>
    <property type="match status" value="1"/>
</dbReference>
<keyword evidence="4 7" id="KW-0808">Transferase</keyword>
<dbReference type="GO" id="GO:0004585">
    <property type="term" value="F:ornithine carbamoyltransferase activity"/>
    <property type="evidence" value="ECO:0007669"/>
    <property type="project" value="UniProtKB-UniRule"/>
</dbReference>
<dbReference type="Proteomes" id="UP000501094">
    <property type="component" value="Chromosome"/>
</dbReference>
<dbReference type="AlphaFoldDB" id="A0A6H1Q227"/>
<dbReference type="EMBL" id="CP038852">
    <property type="protein sequence ID" value="QIZ20878.1"/>
    <property type="molecule type" value="Genomic_DNA"/>
</dbReference>
<evidence type="ECO:0000256" key="5">
    <source>
        <dbReference type="ARBA" id="ARBA00048772"/>
    </source>
</evidence>
<sequence length="309" mass="35202">MKHFINLKDIPSADLKKIIADAKKRKQKRKNYNTLEIDKDKPLKGKLLIQMFEKASLRTRLSFYLAIKQLGGGTITLRANELHLGKGGESLADTAKILSTYGDGFMLRTDSDEKITEFSKYLKIPVINGLSPSSHPTQVLSDIFTVEEIKKKSISKLNICWIGDSNNVLNSLIAASVKFSFNLNIGCPKHYEPKRFVLDWVKKNKRKIHIFNDARKAVKNADVIFSDKVISLNDRVNKNKKIEDFKNFQINSKLMGFAKKDTTFLHCLPRGEEVTGDVFLGKNSEVWLQALNRVHVQKSILLYCFGKLR</sequence>
<comment type="function">
    <text evidence="1">Reversibly catalyzes the transfer of the carbamoyl group from carbamoyl phosphate (CP) to the N(epsilon) atom of ornithine (ORN) to produce L-citrulline.</text>
</comment>
<evidence type="ECO:0000256" key="7">
    <source>
        <dbReference type="RuleBase" id="RU003634"/>
    </source>
</evidence>
<feature type="domain" description="Aspartate/ornithine carbamoyltransferase Asp/Orn-binding" evidence="8">
    <location>
        <begin position="156"/>
        <end position="303"/>
    </location>
</feature>
<evidence type="ECO:0000256" key="1">
    <source>
        <dbReference type="ARBA" id="ARBA00003822"/>
    </source>
</evidence>
<dbReference type="RefSeq" id="WP_168606756.1">
    <property type="nucleotide sequence ID" value="NZ_CP038852.1"/>
</dbReference>
<dbReference type="InterPro" id="IPR006130">
    <property type="entry name" value="Asp/Orn_carbamoylTrfase"/>
</dbReference>
<dbReference type="GO" id="GO:0019240">
    <property type="term" value="P:citrulline biosynthetic process"/>
    <property type="evidence" value="ECO:0007669"/>
    <property type="project" value="TreeGrafter"/>
</dbReference>
<dbReference type="InterPro" id="IPR002292">
    <property type="entry name" value="Orn/put_carbamltrans"/>
</dbReference>
<dbReference type="InterPro" id="IPR006131">
    <property type="entry name" value="Asp_carbamoyltransf_Asp/Orn-bd"/>
</dbReference>
<evidence type="ECO:0000256" key="3">
    <source>
        <dbReference type="ARBA" id="ARBA00013007"/>
    </source>
</evidence>
<dbReference type="FunFam" id="3.40.50.1370:FF:000008">
    <property type="entry name" value="Ornithine carbamoyltransferase"/>
    <property type="match status" value="1"/>
</dbReference>
<evidence type="ECO:0000313" key="11">
    <source>
        <dbReference type="Proteomes" id="UP000501094"/>
    </source>
</evidence>
<dbReference type="InterPro" id="IPR006132">
    <property type="entry name" value="Asp/Orn_carbamoyltranf_P-bd"/>
</dbReference>
<dbReference type="KEGG" id="peg:E5R92_03660"/>
<dbReference type="Pfam" id="PF00185">
    <property type="entry name" value="OTCace"/>
    <property type="match status" value="1"/>
</dbReference>
<gene>
    <name evidence="10" type="primary">argF</name>
    <name evidence="10" type="ORF">E5R92_03660</name>
</gene>
<dbReference type="PRINTS" id="PR00102">
    <property type="entry name" value="OTCASE"/>
</dbReference>
<evidence type="ECO:0000313" key="10">
    <source>
        <dbReference type="EMBL" id="QIZ20878.1"/>
    </source>
</evidence>
<evidence type="ECO:0000256" key="6">
    <source>
        <dbReference type="NCBIfam" id="TIGR00658"/>
    </source>
</evidence>
<dbReference type="Gene3D" id="3.40.50.1370">
    <property type="entry name" value="Aspartate/ornithine carbamoyltransferase"/>
    <property type="match status" value="2"/>
</dbReference>
<evidence type="ECO:0000259" key="8">
    <source>
        <dbReference type="Pfam" id="PF00185"/>
    </source>
</evidence>
<proteinExistence type="inferred from homology"/>
<accession>A0A6H1Q227</accession>
<dbReference type="InterPro" id="IPR036901">
    <property type="entry name" value="Asp/Orn_carbamoylTrfase_sf"/>
</dbReference>
<keyword evidence="11" id="KW-1185">Reference proteome</keyword>
<dbReference type="Pfam" id="PF02729">
    <property type="entry name" value="OTCace_N"/>
    <property type="match status" value="1"/>
</dbReference>
<feature type="domain" description="Aspartate/ornithine carbamoyltransferase carbamoyl-P binding" evidence="9">
    <location>
        <begin position="2"/>
        <end position="148"/>
    </location>
</feature>
<dbReference type="PANTHER" id="PTHR45753">
    <property type="entry name" value="ORNITHINE CARBAMOYLTRANSFERASE, MITOCHONDRIAL"/>
    <property type="match status" value="1"/>
</dbReference>
<dbReference type="NCBIfam" id="TIGR00658">
    <property type="entry name" value="orni_carb_tr"/>
    <property type="match status" value="1"/>
</dbReference>
<dbReference type="GO" id="GO:0016597">
    <property type="term" value="F:amino acid binding"/>
    <property type="evidence" value="ECO:0007669"/>
    <property type="project" value="InterPro"/>
</dbReference>
<dbReference type="EC" id="2.1.3.3" evidence="3 6"/>
<comment type="similarity">
    <text evidence="2">Belongs to the aspartate/ornithine carbamoyltransferase superfamily. OTCase family.</text>
</comment>
<dbReference type="SUPFAM" id="SSF53671">
    <property type="entry name" value="Aspartate/ornithine carbamoyltransferase"/>
    <property type="match status" value="1"/>
</dbReference>
<dbReference type="NCBIfam" id="NF001986">
    <property type="entry name" value="PRK00779.1"/>
    <property type="match status" value="1"/>
</dbReference>
<evidence type="ECO:0000256" key="4">
    <source>
        <dbReference type="ARBA" id="ARBA00022679"/>
    </source>
</evidence>
<dbReference type="GO" id="GO:0042450">
    <property type="term" value="P:L-arginine biosynthetic process via ornithine"/>
    <property type="evidence" value="ECO:0007669"/>
    <property type="project" value="UniProtKB-UniRule"/>
</dbReference>
<comment type="catalytic activity">
    <reaction evidence="5">
        <text>carbamoyl phosphate + L-ornithine = L-citrulline + phosphate + H(+)</text>
        <dbReference type="Rhea" id="RHEA:19513"/>
        <dbReference type="ChEBI" id="CHEBI:15378"/>
        <dbReference type="ChEBI" id="CHEBI:43474"/>
        <dbReference type="ChEBI" id="CHEBI:46911"/>
        <dbReference type="ChEBI" id="CHEBI:57743"/>
        <dbReference type="ChEBI" id="CHEBI:58228"/>
        <dbReference type="EC" id="2.1.3.3"/>
    </reaction>
</comment>
<dbReference type="PRINTS" id="PR00100">
    <property type="entry name" value="AOTCASE"/>
</dbReference>
<reference evidence="10 11" key="1">
    <citation type="journal article" date="2020" name="Nat. Microbiol.">
        <title>Lysogenic host-virus interactions in SAR11 marine bacteria.</title>
        <authorList>
            <person name="Morris R.M."/>
            <person name="Cain K.R."/>
            <person name="Hvorecny K.L."/>
            <person name="Kollman J.M."/>
        </authorList>
    </citation>
    <scope>NUCLEOTIDE SEQUENCE [LARGE SCALE GENOMIC DNA]</scope>
    <source>
        <strain evidence="10 11">NP1</strain>
    </source>
</reference>